<dbReference type="EMBL" id="CP001034">
    <property type="protein sequence ID" value="ACB85431.1"/>
    <property type="molecule type" value="Genomic_DNA"/>
</dbReference>
<feature type="transmembrane region" description="Helical" evidence="1">
    <location>
        <begin position="9"/>
        <end position="30"/>
    </location>
</feature>
<keyword evidence="1" id="KW-1133">Transmembrane helix</keyword>
<evidence type="ECO:0000313" key="3">
    <source>
        <dbReference type="Proteomes" id="UP000001683"/>
    </source>
</evidence>
<keyword evidence="1" id="KW-0472">Membrane</keyword>
<protein>
    <submittedName>
        <fullName evidence="2">Uncharacterized protein</fullName>
    </submittedName>
</protein>
<name>B2A614_NATTJ</name>
<evidence type="ECO:0000313" key="2">
    <source>
        <dbReference type="EMBL" id="ACB85431.1"/>
    </source>
</evidence>
<evidence type="ECO:0000256" key="1">
    <source>
        <dbReference type="SAM" id="Phobius"/>
    </source>
</evidence>
<keyword evidence="3" id="KW-1185">Reference proteome</keyword>
<dbReference type="HOGENOM" id="CLU_3397544_0_0_9"/>
<accession>B2A614</accession>
<dbReference type="InParanoid" id="B2A614"/>
<organism evidence="2 3">
    <name type="scientific">Natranaerobius thermophilus (strain ATCC BAA-1301 / DSM 18059 / JW/NM-WN-LF)</name>
    <dbReference type="NCBI Taxonomy" id="457570"/>
    <lineage>
        <taxon>Bacteria</taxon>
        <taxon>Bacillati</taxon>
        <taxon>Bacillota</taxon>
        <taxon>Clostridia</taxon>
        <taxon>Natranaerobiales</taxon>
        <taxon>Natranaerobiaceae</taxon>
        <taxon>Natranaerobius</taxon>
    </lineage>
</organism>
<keyword evidence="1" id="KW-0812">Transmembrane</keyword>
<dbReference type="STRING" id="457570.Nther_1859"/>
<dbReference type="Proteomes" id="UP000001683">
    <property type="component" value="Chromosome"/>
</dbReference>
<proteinExistence type="predicted"/>
<dbReference type="KEGG" id="nth:Nther_1859"/>
<reference evidence="2 3" key="2">
    <citation type="journal article" date="2011" name="J. Bacteriol.">
        <title>Complete genome sequence of the anaerobic, halophilic alkalithermophile Natranaerobius thermophilus JW/NM-WN-LF.</title>
        <authorList>
            <person name="Zhao B."/>
            <person name="Mesbah N.M."/>
            <person name="Dalin E."/>
            <person name="Goodwin L."/>
            <person name="Nolan M."/>
            <person name="Pitluck S."/>
            <person name="Chertkov O."/>
            <person name="Brettin T.S."/>
            <person name="Han J."/>
            <person name="Larimer F.W."/>
            <person name="Land M.L."/>
            <person name="Hauser L."/>
            <person name="Kyrpides N."/>
            <person name="Wiegel J."/>
        </authorList>
    </citation>
    <scope>NUCLEOTIDE SEQUENCE [LARGE SCALE GENOMIC DNA]</scope>
    <source>
        <strain evidence="3">ATCC BAA-1301 / DSM 18059 / JW/NM-WN-LF</strain>
    </source>
</reference>
<dbReference type="AlphaFoldDB" id="B2A614"/>
<sequence length="31" mass="3583">MSKRLLQLVLYVFLFIIGWAAIIAVITYLVD</sequence>
<reference evidence="2 3" key="1">
    <citation type="submission" date="2008-04" db="EMBL/GenBank/DDBJ databases">
        <title>Complete sequence of chromosome of Natranaerobius thermophilus JW/NM-WN-LF.</title>
        <authorList>
            <consortium name="US DOE Joint Genome Institute"/>
            <person name="Copeland A."/>
            <person name="Lucas S."/>
            <person name="Lapidus A."/>
            <person name="Glavina del Rio T."/>
            <person name="Dalin E."/>
            <person name="Tice H."/>
            <person name="Bruce D."/>
            <person name="Goodwin L."/>
            <person name="Pitluck S."/>
            <person name="Chertkov O."/>
            <person name="Brettin T."/>
            <person name="Detter J.C."/>
            <person name="Han C."/>
            <person name="Kuske C.R."/>
            <person name="Schmutz J."/>
            <person name="Larimer F."/>
            <person name="Land M."/>
            <person name="Hauser L."/>
            <person name="Kyrpides N."/>
            <person name="Lykidis A."/>
            <person name="Mesbah N.M."/>
            <person name="Wiegel J."/>
        </authorList>
    </citation>
    <scope>NUCLEOTIDE SEQUENCE [LARGE SCALE GENOMIC DNA]</scope>
    <source>
        <strain evidence="3">ATCC BAA-1301 / DSM 18059 / JW/NM-WN-LF</strain>
    </source>
</reference>
<gene>
    <name evidence="2" type="ordered locus">Nther_1859</name>
</gene>